<evidence type="ECO:0000313" key="3">
    <source>
        <dbReference type="EMBL" id="CAB78974.1"/>
    </source>
</evidence>
<reference evidence="3" key="4">
    <citation type="submission" date="2000-03" db="EMBL/GenBank/DDBJ databases">
        <authorList>
            <person name="De Haan M."/>
            <person name="Maarse A.C."/>
            <person name="Grivell L.A."/>
            <person name="Mewes H.W."/>
            <person name="Lemcke K."/>
            <person name="Mayer K.F.X."/>
        </authorList>
    </citation>
    <scope>NUCLEOTIDE SEQUENCE</scope>
</reference>
<sequence length="421" mass="46895">MYTEVVKASYWFPDGASSPTTGSVVPQSSAVLIDSTLFTHLFCAFADLDPQTNSVVVSGAHEQEFSNFTKIVKKKNPHVQTLLSIGGRNADKSAFASMASNPTSRKSFIWSAISSARYYRFDGLDLVWKYPKDDVEMRNFGQLLEQWREAIEDDAERTERMPLLLTAAVYYSPVYDSVSYPIREIKKKLDWVNLIAYDFYSSSTTIGPPAALFDPSNPKGTNISMCVPVGFEKKLILHTLVSGLEVYRLLPKTFCTNITRCVLTRTDQIDHRIYQLKSPCGDYGLKEWIKAGLPAKKAVLGFPYVGWTWSLGSGNDAATSRVATSAEGSINYDQIKRLIVDHKARPVFDSTVVGDYCFAGTSLIGYDDHQSVVAKVKYAKQKGLLGYFSWHVGADDNFGLSRAGSSFCTYESLFFSLFTFS</sequence>
<proteinExistence type="predicted"/>
<reference evidence="2" key="1">
    <citation type="submission" date="1998-06" db="EMBL/GenBank/DDBJ databases">
        <authorList>
            <person name="De Haan M."/>
            <person name="Maarse A.C."/>
            <person name="Grivell L.A."/>
            <person name="Bancroft I."/>
            <person name="Mewes H.W."/>
            <person name="Mayer K."/>
            <person name="Schueller C."/>
            <person name="Bevan M."/>
        </authorList>
    </citation>
    <scope>NUCLEOTIDE SEQUENCE</scope>
</reference>
<accession>O81853</accession>
<dbReference type="InterPro" id="IPR011583">
    <property type="entry name" value="Chitinase_II/V-like_cat"/>
</dbReference>
<dbReference type="PIR" id="T04753">
    <property type="entry name" value="T04753"/>
</dbReference>
<evidence type="ECO:0000259" key="1">
    <source>
        <dbReference type="PROSITE" id="PS51910"/>
    </source>
</evidence>
<dbReference type="GO" id="GO:0005975">
    <property type="term" value="P:carbohydrate metabolic process"/>
    <property type="evidence" value="ECO:0007669"/>
    <property type="project" value="InterPro"/>
</dbReference>
<name>O81853_ARATH</name>
<dbReference type="EMBL" id="AL024486">
    <property type="protein sequence ID" value="CAA19689.1"/>
    <property type="molecule type" value="Genomic_DNA"/>
</dbReference>
<organism evidence="2">
    <name type="scientific">Arabidopsis thaliana</name>
    <name type="common">Mouse-ear cress</name>
    <dbReference type="NCBI Taxonomy" id="3702"/>
    <lineage>
        <taxon>Eukaryota</taxon>
        <taxon>Viridiplantae</taxon>
        <taxon>Streptophyta</taxon>
        <taxon>Embryophyta</taxon>
        <taxon>Tracheophyta</taxon>
        <taxon>Spermatophyta</taxon>
        <taxon>Magnoliopsida</taxon>
        <taxon>eudicotyledons</taxon>
        <taxon>Gunneridae</taxon>
        <taxon>Pentapetalae</taxon>
        <taxon>rosids</taxon>
        <taxon>malvids</taxon>
        <taxon>Brassicales</taxon>
        <taxon>Brassicaceae</taxon>
        <taxon>Camelineae</taxon>
        <taxon>Arabidopsis</taxon>
    </lineage>
</organism>
<reference evidence="2" key="2">
    <citation type="submission" date="1998-06" db="EMBL/GenBank/DDBJ databases">
        <authorList>
            <person name="EU Arabidopsis sequencing project"/>
        </authorList>
    </citation>
    <scope>NUCLEOTIDE SEQUENCE</scope>
</reference>
<evidence type="ECO:0000313" key="2">
    <source>
        <dbReference type="EMBL" id="CAA19689.1"/>
    </source>
</evidence>
<dbReference type="CDD" id="cd02879">
    <property type="entry name" value="GH18_plant_chitinase_class_V"/>
    <property type="match status" value="1"/>
</dbReference>
<feature type="domain" description="GH18" evidence="1">
    <location>
        <begin position="5"/>
        <end position="411"/>
    </location>
</feature>
<dbReference type="Gene3D" id="3.10.50.10">
    <property type="match status" value="1"/>
</dbReference>
<dbReference type="InterPro" id="IPR001223">
    <property type="entry name" value="Glyco_hydro18_cat"/>
</dbReference>
<dbReference type="PANTHER" id="PTHR11177">
    <property type="entry name" value="CHITINASE"/>
    <property type="match status" value="1"/>
</dbReference>
<dbReference type="PANTHER" id="PTHR11177:SF393">
    <property type="entry name" value="CHITINASE-LIKE PROTEIN-RELATED"/>
    <property type="match status" value="1"/>
</dbReference>
<protein>
    <submittedName>
        <fullName evidence="3">Uncharacterized protein AT4g19720</fullName>
    </submittedName>
    <submittedName>
        <fullName evidence="2">Uncharacterized protein T16H5.80</fullName>
    </submittedName>
</protein>
<dbReference type="InterPro" id="IPR029070">
    <property type="entry name" value="Chitinase_insertion_sf"/>
</dbReference>
<dbReference type="SUPFAM" id="SSF51445">
    <property type="entry name" value="(Trans)glycosidases"/>
    <property type="match status" value="1"/>
</dbReference>
<dbReference type="Gene3D" id="3.20.20.80">
    <property type="entry name" value="Glycosidases"/>
    <property type="match status" value="2"/>
</dbReference>
<dbReference type="PROSITE" id="PS51910">
    <property type="entry name" value="GH18_2"/>
    <property type="match status" value="1"/>
</dbReference>
<dbReference type="Pfam" id="PF00704">
    <property type="entry name" value="Glyco_hydro_18"/>
    <property type="match status" value="2"/>
</dbReference>
<dbReference type="EMBL" id="AL161551">
    <property type="protein sequence ID" value="CAB78974.1"/>
    <property type="molecule type" value="Genomic_DNA"/>
</dbReference>
<reference key="3">
    <citation type="journal article" date="1999" name="Nature">
        <title>Sequence and analysis of chromosome 4 of the plant Arabidopsis thaliana.</title>
        <authorList>
            <consortium name="EU"/>
            <consortium name="CSHL and WU Arabidopsis Sequencing Project"/>
            <person name="Mayer K."/>
            <person name="Schuller C."/>
            <person name="Wambutt R."/>
            <person name="Murphy G."/>
            <person name="Volckaert G."/>
            <person name="Pohl T."/>
            <person name="Dusterhoft A."/>
            <person name="Stiekema W."/>
            <person name="Entian K.D."/>
            <person name="Terryn N."/>
            <person name="Harris B."/>
            <person name="Ansorge W."/>
            <person name="Brandt P."/>
            <person name="Grivell L."/>
            <person name="Rieger M."/>
            <person name="Weichselgartner M."/>
            <person name="de Simone V."/>
            <person name="Obermaier B."/>
            <person name="Mache R."/>
            <person name="Muller M."/>
            <person name="Kreis M."/>
            <person name="Delseny M."/>
            <person name="Puigdomenech P."/>
            <person name="Watson M."/>
            <person name="Schmidtheini T."/>
            <person name="Reichert B."/>
            <person name="Portatelle D."/>
            <person name="Perez-Alonso M."/>
            <person name="Boutry M."/>
            <person name="Bancroft I."/>
            <person name="Vos P."/>
            <person name="Hoheisel J."/>
            <person name="Zimmermann W."/>
            <person name="Wedler H."/>
            <person name="Ridley P."/>
            <person name="Langham S.A."/>
            <person name="McCullagh B."/>
            <person name="Bilham L."/>
            <person name="Robben J."/>
            <person name="Van der Schueren J."/>
            <person name="Grymonprez B."/>
            <person name="Chuang Y.J."/>
            <person name="Vandenbussche F."/>
            <person name="Braeken M."/>
            <person name="Weltjens I."/>
            <person name="Voet M."/>
            <person name="Bastiaens I."/>
            <person name="Aert R."/>
            <person name="Defoor E."/>
            <person name="Weitzenegger T."/>
            <person name="Bothe G."/>
            <person name="Ramsperger U."/>
            <person name="Hilbert H."/>
            <person name="Braun M."/>
            <person name="Holzer E."/>
            <person name="Brandt A."/>
            <person name="Peters S."/>
            <person name="van Staveren M."/>
            <person name="Dirske W."/>
            <person name="Mooijman P."/>
            <person name="Klein Lankhorst R."/>
            <person name="Rose M."/>
            <person name="Hauf J."/>
            <person name="Kotter P."/>
            <person name="Berneiser S."/>
            <person name="Hempel S."/>
            <person name="Feldpausch M."/>
            <person name="Lamberth S."/>
            <person name="Van den Daele H."/>
            <person name="De Keyser A."/>
            <person name="Buysshaert C."/>
            <person name="Gielen J."/>
            <person name="Villarroel R."/>
            <person name="De Clercq R."/>
            <person name="Van Montagu M."/>
            <person name="Rogers J."/>
            <person name="Cronin A."/>
            <person name="Quail M."/>
            <person name="Bray-Allen S."/>
            <person name="Clark L."/>
            <person name="Doggett J."/>
            <person name="Hall S."/>
            <person name="Kay M."/>
            <person name="Lennard N."/>
            <person name="McLay K."/>
            <person name="Mayes R."/>
            <person name="Pettett A."/>
            <person name="Rajandream M.A."/>
            <person name="Lyne M."/>
            <person name="Benes V."/>
            <person name="Rechmann S."/>
            <person name="Borkova D."/>
            <person name="Blocker H."/>
            <person name="Scharfe M."/>
            <person name="Grimm M."/>
            <person name="Lohnert T.H."/>
            <person name="Dose S."/>
            <person name="de Haan M."/>
            <person name="Maarse A."/>
            <person name="Schafer M."/>
            <person name="Muller-Auer S."/>
            <person name="Gabel C."/>
            <person name="Fuchs M."/>
            <person name="Fartmann B."/>
            <person name="Granderath K."/>
            <person name="Dauner D."/>
            <person name="Herzl A."/>
            <person name="Neumann S."/>
            <person name="Argiriou A."/>
            <person name="Vitale D."/>
            <person name="Liguori R."/>
            <person name="Piravandi E."/>
            <person name="Massenet O."/>
            <person name="Quigley F."/>
            <person name="Clabauld G."/>
            <person name="Mundlein A."/>
            <person name="Felber R."/>
            <person name="Schnabl S."/>
            <person name="Hiller R."/>
            <person name="Schmidt W."/>
            <person name="Lecharny A."/>
            <person name="Aubourg S."/>
            <person name="Chefdor F."/>
            <person name="Cooke R."/>
            <person name="Berger C."/>
            <person name="Montfort A."/>
            <person name="Casacuberta E."/>
            <person name="Gibbons T."/>
            <person name="Weber N."/>
            <person name="Vandenbol M."/>
            <person name="Bargues M."/>
            <person name="Terol J."/>
            <person name="Torres A."/>
            <person name="Perez-Perez A."/>
            <person name="Purnelle B."/>
            <person name="Bent E."/>
            <person name="Johnson S."/>
            <person name="Tacon D."/>
            <person name="Jesse T."/>
            <person name="Heijnen L."/>
            <person name="Schwarz S."/>
            <person name="Scholler P."/>
            <person name="Heber S."/>
            <person name="Francs P."/>
            <person name="Bielke C."/>
            <person name="Frishman D."/>
            <person name="Haase D."/>
            <person name="Lemcke K."/>
            <person name="Mewes H.W."/>
            <person name="Stocker S."/>
            <person name="Zaccaria P."/>
            <person name="Bevan M."/>
            <person name="Wilson R.K."/>
            <person name="de la Bastide M."/>
            <person name="Habermann K."/>
            <person name="Parnell L."/>
            <person name="Dedhia N."/>
            <person name="Gnoj L."/>
            <person name="Schutz K."/>
            <person name="Huang E."/>
            <person name="Spiegel L."/>
            <person name="Sehkon M."/>
            <person name="Murray J."/>
            <person name="Sheet P."/>
            <person name="Cordes M."/>
            <person name="Abu-Threideh J."/>
            <person name="Stoneking T."/>
            <person name="Kalicki J."/>
            <person name="Graves T."/>
            <person name="Harmon G."/>
            <person name="Edwards J."/>
            <person name="Latreille P."/>
            <person name="Courtney L."/>
            <person name="Cloud J."/>
            <person name="Abbott A."/>
            <person name="Scott K."/>
            <person name="Johnson D."/>
            <person name="Minx P."/>
            <person name="Bentley D."/>
            <person name="Fulton B."/>
            <person name="Miller N."/>
            <person name="Greco T."/>
            <person name="Kemp K."/>
            <person name="Kramer J."/>
            <person name="Fulton L."/>
            <person name="Mardis E."/>
            <person name="Dante M."/>
            <person name="Pepin K."/>
            <person name="Hillier L."/>
            <person name="Nelson J."/>
            <person name="Spieth J."/>
            <person name="Ryan E."/>
            <person name="Andrews S."/>
            <person name="Geisel C."/>
            <person name="Layman D."/>
            <person name="Du H."/>
            <person name="Ali J."/>
            <person name="Berghoff A."/>
            <person name="Jones K."/>
            <person name="Drone K."/>
            <person name="Cotton M."/>
            <person name="Joshu C."/>
            <person name="Antonoiu B."/>
            <person name="Zidanic M."/>
            <person name="Strong C."/>
            <person name="Sun H."/>
            <person name="Lamar B."/>
            <person name="Yordan C."/>
            <person name="Ma P."/>
            <person name="Zhong J."/>
            <person name="Preston R."/>
            <person name="Vil D."/>
            <person name="Shekher M."/>
            <person name="Matero A."/>
            <person name="Shah R."/>
            <person name="Swaby I.K."/>
            <person name="O'Shaughnessy A."/>
            <person name="Rodriguez M."/>
            <person name="Hoffmann J."/>
            <person name="Till S."/>
            <person name="Granat S."/>
            <person name="Shohdy N."/>
            <person name="Hasegawa A."/>
            <person name="Hameed A."/>
            <person name="Lodhi M."/>
            <person name="Johnson A."/>
            <person name="Chen E."/>
            <person name="Marra M."/>
            <person name="Martienssen R."/>
            <person name="McCombie W.R."/>
        </authorList>
    </citation>
    <scope>NUCLEOTIDE SEQUENCE [LARGE SCALE GENOMIC DNA]</scope>
    <source>
        <strain>cv. Columbia</strain>
    </source>
</reference>
<dbReference type="BioCyc" id="ARA:AT4G19720-MONOMER"/>
<dbReference type="InterPro" id="IPR050314">
    <property type="entry name" value="Glycosyl_Hydrlase_18"/>
</dbReference>
<dbReference type="CAZy" id="GH18">
    <property type="family name" value="Glycoside Hydrolase Family 18"/>
</dbReference>
<gene>
    <name evidence="2" type="primary">T16H5.80</name>
    <name evidence="3" type="ordered locus">At4g19720</name>
</gene>
<dbReference type="GO" id="GO:0008061">
    <property type="term" value="F:chitin binding"/>
    <property type="evidence" value="ECO:0007669"/>
    <property type="project" value="InterPro"/>
</dbReference>
<dbReference type="SMART" id="SM00636">
    <property type="entry name" value="Glyco_18"/>
    <property type="match status" value="1"/>
</dbReference>
<dbReference type="InterPro" id="IPR017853">
    <property type="entry name" value="GH"/>
</dbReference>
<dbReference type="AlphaFoldDB" id="O81853"/>
<dbReference type="ExpressionAtlas" id="O81853">
    <property type="expression patterns" value="baseline and differential"/>
</dbReference>